<accession>A0A1N7KRA0</accession>
<gene>
    <name evidence="2" type="ORF">SAMN05421788_101375</name>
</gene>
<dbReference type="PANTHER" id="PTHR30386">
    <property type="entry name" value="MEMBRANE FUSION SUBUNIT OF EMRAB-TOLC MULTIDRUG EFFLUX PUMP"/>
    <property type="match status" value="1"/>
</dbReference>
<dbReference type="OrthoDB" id="9760528at2"/>
<dbReference type="SUPFAM" id="SSF51230">
    <property type="entry name" value="Single hybrid motif"/>
    <property type="match status" value="1"/>
</dbReference>
<dbReference type="AlphaFoldDB" id="A0A1N7KRA0"/>
<feature type="transmembrane region" description="Helical" evidence="1">
    <location>
        <begin position="36"/>
        <end position="53"/>
    </location>
</feature>
<keyword evidence="1" id="KW-1133">Transmembrane helix</keyword>
<keyword evidence="1" id="KW-0472">Membrane</keyword>
<dbReference type="InterPro" id="IPR011053">
    <property type="entry name" value="Single_hybrid_motif"/>
</dbReference>
<name>A0A1N7KRA0_9BACT</name>
<dbReference type="SUPFAM" id="SSF56954">
    <property type="entry name" value="Outer membrane efflux proteins (OEP)"/>
    <property type="match status" value="1"/>
</dbReference>
<dbReference type="PANTHER" id="PTHR30386:SF27">
    <property type="entry name" value="MEMBRANE FUSION PROTEIN (MFP) FAMILY PROTEIN"/>
    <property type="match status" value="1"/>
</dbReference>
<organism evidence="2 3">
    <name type="scientific">Filimonas lacunae</name>
    <dbReference type="NCBI Taxonomy" id="477680"/>
    <lineage>
        <taxon>Bacteria</taxon>
        <taxon>Pseudomonadati</taxon>
        <taxon>Bacteroidota</taxon>
        <taxon>Chitinophagia</taxon>
        <taxon>Chitinophagales</taxon>
        <taxon>Chitinophagaceae</taxon>
        <taxon>Filimonas</taxon>
    </lineage>
</organism>
<dbReference type="Gene3D" id="2.40.50.100">
    <property type="match status" value="1"/>
</dbReference>
<dbReference type="RefSeq" id="WP_076375110.1">
    <property type="nucleotide sequence ID" value="NZ_AP017422.1"/>
</dbReference>
<protein>
    <submittedName>
        <fullName evidence="2">Multidrug resistance efflux pump</fullName>
    </submittedName>
</protein>
<evidence type="ECO:0000313" key="2">
    <source>
        <dbReference type="EMBL" id="SIS64133.1"/>
    </source>
</evidence>
<keyword evidence="3" id="KW-1185">Reference proteome</keyword>
<sequence>MEKFITANIEETLPGSKWQAFGKIYRIRHKSNIKQWLLGVLVVLIIVMFLPWTQNIRAKGTVTTLRQEQRPQEINTVIAGRVEKWYVKEGDFVQAGDTLLRLGEVKVDYFDPELLPRTKQQITAKQQSIEGYKNKANTAVTQAKALAQGRELKLQSLENKLQQQYLKVISDSTDLIAVENELSVYKRQIAAAQLMLDSGSISLVDFEKRKVGYQNASAKRISSQNKLAQSRQELIALRIEMNSAVQEYTDKISKAEGDRYSSLSSVASTEADVAKLQNAYASYDIRNKLYYIIAPQSGQITKARKEGIGEMVKEGDMIVEIVPDHVQYAVEMYVAPMDLPLMDTGQKVRFIFDGFPAIVFSGWPSSSYGTFAGRVSAVETSVSYNGKFRVLVTEDPSEKKWPSLLRMGGGANGIALLKDVPVYFELWRNINGFPPEYYKPSAVKEKDGGGKKDK</sequence>
<dbReference type="STRING" id="477680.SAMN05421788_101375"/>
<evidence type="ECO:0000256" key="1">
    <source>
        <dbReference type="SAM" id="Phobius"/>
    </source>
</evidence>
<evidence type="ECO:0000313" key="3">
    <source>
        <dbReference type="Proteomes" id="UP000186917"/>
    </source>
</evidence>
<dbReference type="PRINTS" id="PR01490">
    <property type="entry name" value="RTXTOXIND"/>
</dbReference>
<dbReference type="InterPro" id="IPR050739">
    <property type="entry name" value="MFP"/>
</dbReference>
<dbReference type="Proteomes" id="UP000186917">
    <property type="component" value="Unassembled WGS sequence"/>
</dbReference>
<reference evidence="3" key="1">
    <citation type="submission" date="2017-01" db="EMBL/GenBank/DDBJ databases">
        <authorList>
            <person name="Varghese N."/>
            <person name="Submissions S."/>
        </authorList>
    </citation>
    <scope>NUCLEOTIDE SEQUENCE [LARGE SCALE GENOMIC DNA]</scope>
    <source>
        <strain evidence="3">DSM 21054</strain>
    </source>
</reference>
<dbReference type="EMBL" id="FTOR01000001">
    <property type="protein sequence ID" value="SIS64133.1"/>
    <property type="molecule type" value="Genomic_DNA"/>
</dbReference>
<proteinExistence type="predicted"/>
<keyword evidence="1" id="KW-0812">Transmembrane</keyword>